<dbReference type="AlphaFoldDB" id="A0A133UY68"/>
<accession>A0A133UY68</accession>
<keyword evidence="2" id="KW-1185">Reference proteome</keyword>
<evidence type="ECO:0000313" key="2">
    <source>
        <dbReference type="Proteomes" id="UP000070341"/>
    </source>
</evidence>
<gene>
    <name evidence="1" type="ORF">AKJ40_03835</name>
</gene>
<evidence type="ECO:0000313" key="1">
    <source>
        <dbReference type="EMBL" id="KXA99152.1"/>
    </source>
</evidence>
<reference evidence="1 2" key="1">
    <citation type="journal article" date="2016" name="Sci. Rep.">
        <title>Metabolic traits of an uncultured archaeal lineage -MSBL1- from brine pools of the Red Sea.</title>
        <authorList>
            <person name="Mwirichia R."/>
            <person name="Alam I."/>
            <person name="Rashid M."/>
            <person name="Vinu M."/>
            <person name="Ba-Alawi W."/>
            <person name="Anthony Kamau A."/>
            <person name="Kamanda Ngugi D."/>
            <person name="Goker M."/>
            <person name="Klenk H.P."/>
            <person name="Bajic V."/>
            <person name="Stingl U."/>
        </authorList>
    </citation>
    <scope>NUCLEOTIDE SEQUENCE [LARGE SCALE GENOMIC DNA]</scope>
    <source>
        <strain evidence="1">SCGC-AAA259M10</strain>
    </source>
</reference>
<dbReference type="Proteomes" id="UP000070341">
    <property type="component" value="Unassembled WGS sequence"/>
</dbReference>
<proteinExistence type="predicted"/>
<protein>
    <submittedName>
        <fullName evidence="1">Uncharacterized protein</fullName>
    </submittedName>
</protein>
<organism evidence="1 2">
    <name type="scientific">candidate division MSBL1 archaeon SCGC-AAA259M10</name>
    <dbReference type="NCBI Taxonomy" id="1698270"/>
    <lineage>
        <taxon>Archaea</taxon>
        <taxon>Methanobacteriati</taxon>
        <taxon>Methanobacteriota</taxon>
        <taxon>candidate division MSBL1</taxon>
    </lineage>
</organism>
<sequence length="59" mass="6622">MVMSRGKTIRIDVNAHRILVNVKEEMKEEGIGSPTLSDAVRRMNRKLDNCYSNDEEGGG</sequence>
<comment type="caution">
    <text evidence="1">The sequence shown here is derived from an EMBL/GenBank/DDBJ whole genome shotgun (WGS) entry which is preliminary data.</text>
</comment>
<dbReference type="EMBL" id="LHXU01000071">
    <property type="protein sequence ID" value="KXA99152.1"/>
    <property type="molecule type" value="Genomic_DNA"/>
</dbReference>
<name>A0A133UY68_9EURY</name>